<organism evidence="4 5">
    <name type="scientific">Halobacillus salinarum</name>
    <dbReference type="NCBI Taxonomy" id="2932257"/>
    <lineage>
        <taxon>Bacteria</taxon>
        <taxon>Bacillati</taxon>
        <taxon>Bacillota</taxon>
        <taxon>Bacilli</taxon>
        <taxon>Bacillales</taxon>
        <taxon>Bacillaceae</taxon>
        <taxon>Halobacillus</taxon>
    </lineage>
</organism>
<reference evidence="4 5" key="1">
    <citation type="submission" date="2022-04" db="EMBL/GenBank/DDBJ databases">
        <title>Halobacillus sp. isolated from saltern.</title>
        <authorList>
            <person name="Won M."/>
            <person name="Lee C.-M."/>
            <person name="Woen H.-Y."/>
            <person name="Kwon S.-W."/>
        </authorList>
    </citation>
    <scope>NUCLEOTIDE SEQUENCE [LARGE SCALE GENOMIC DNA]</scope>
    <source>
        <strain evidence="4 5">SSBR10-3</strain>
    </source>
</reference>
<dbReference type="PROSITE" id="PS50977">
    <property type="entry name" value="HTH_TETR_2"/>
    <property type="match status" value="1"/>
</dbReference>
<evidence type="ECO:0000313" key="5">
    <source>
        <dbReference type="Proteomes" id="UP000831787"/>
    </source>
</evidence>
<accession>A0ABY4EIQ6</accession>
<feature type="domain" description="HTH tetR-type" evidence="3">
    <location>
        <begin position="21"/>
        <end position="81"/>
    </location>
</feature>
<dbReference type="SUPFAM" id="SSF46689">
    <property type="entry name" value="Homeodomain-like"/>
    <property type="match status" value="1"/>
</dbReference>
<dbReference type="RefSeq" id="WP_244709345.1">
    <property type="nucleotide sequence ID" value="NZ_CP095073.1"/>
</dbReference>
<feature type="DNA-binding region" description="H-T-H motif" evidence="2">
    <location>
        <begin position="44"/>
        <end position="63"/>
    </location>
</feature>
<name>A0ABY4EIQ6_9BACI</name>
<dbReference type="InterPro" id="IPR050109">
    <property type="entry name" value="HTH-type_TetR-like_transc_reg"/>
</dbReference>
<gene>
    <name evidence="4" type="ORF">MUN89_18530</name>
</gene>
<dbReference type="InterPro" id="IPR036271">
    <property type="entry name" value="Tet_transcr_reg_TetR-rel_C_sf"/>
</dbReference>
<dbReference type="Pfam" id="PF00440">
    <property type="entry name" value="TetR_N"/>
    <property type="match status" value="1"/>
</dbReference>
<evidence type="ECO:0000313" key="4">
    <source>
        <dbReference type="EMBL" id="UOQ43850.1"/>
    </source>
</evidence>
<dbReference type="PANTHER" id="PTHR30055:SF222">
    <property type="entry name" value="REGULATORY PROTEIN"/>
    <property type="match status" value="1"/>
</dbReference>
<dbReference type="EMBL" id="CP095073">
    <property type="protein sequence ID" value="UOQ43850.1"/>
    <property type="molecule type" value="Genomic_DNA"/>
</dbReference>
<dbReference type="Proteomes" id="UP000831787">
    <property type="component" value="Chromosome"/>
</dbReference>
<proteinExistence type="predicted"/>
<keyword evidence="1 2" id="KW-0238">DNA-binding</keyword>
<evidence type="ECO:0000259" key="3">
    <source>
        <dbReference type="PROSITE" id="PS50977"/>
    </source>
</evidence>
<keyword evidence="5" id="KW-1185">Reference proteome</keyword>
<evidence type="ECO:0000256" key="2">
    <source>
        <dbReference type="PROSITE-ProRule" id="PRU00335"/>
    </source>
</evidence>
<evidence type="ECO:0000256" key="1">
    <source>
        <dbReference type="ARBA" id="ARBA00023125"/>
    </source>
</evidence>
<dbReference type="PANTHER" id="PTHR30055">
    <property type="entry name" value="HTH-TYPE TRANSCRIPTIONAL REGULATOR RUTR"/>
    <property type="match status" value="1"/>
</dbReference>
<protein>
    <submittedName>
        <fullName evidence="4">TetR/AcrR family transcriptional regulator</fullName>
    </submittedName>
</protein>
<dbReference type="Gene3D" id="1.10.357.10">
    <property type="entry name" value="Tetracycline Repressor, domain 2"/>
    <property type="match status" value="1"/>
</dbReference>
<dbReference type="PRINTS" id="PR00455">
    <property type="entry name" value="HTHTETR"/>
</dbReference>
<dbReference type="InterPro" id="IPR001647">
    <property type="entry name" value="HTH_TetR"/>
</dbReference>
<sequence>MENHHDLLKMLEEEGEGKHITPKQAQILQAAVEIFAEKGYASSSTSEIAAKAGVAEGTIFRHYKTKKDLLISIATPVMTKFTVPFFASQFAKQVFDEPPAGFEQLLRNLIKNRFEFAKENIPLLKIILQEFAFHQELQENFQHVFKEEVFPKFERMLEYFKQKEQIIDYPSPVIIRLMMSTIVGFIITRFLILPEEDWDDEKELEQTIQYILNGLSM</sequence>
<dbReference type="InterPro" id="IPR009057">
    <property type="entry name" value="Homeodomain-like_sf"/>
</dbReference>
<dbReference type="SUPFAM" id="SSF48498">
    <property type="entry name" value="Tetracyclin repressor-like, C-terminal domain"/>
    <property type="match status" value="1"/>
</dbReference>